<reference evidence="1" key="1">
    <citation type="submission" date="2023-08" db="EMBL/GenBank/DDBJ databases">
        <authorList>
            <person name="Messyasz A."/>
            <person name="Mannisto M.K."/>
            <person name="Kerkhof L.J."/>
            <person name="Haggblom M."/>
        </authorList>
    </citation>
    <scope>NUCLEOTIDE SEQUENCE</scope>
    <source>
        <strain evidence="1">X5P6</strain>
    </source>
</reference>
<evidence type="ECO:0000313" key="1">
    <source>
        <dbReference type="EMBL" id="XCB31176.1"/>
    </source>
</evidence>
<dbReference type="EMBL" id="CP132942">
    <property type="protein sequence ID" value="XCB31176.1"/>
    <property type="molecule type" value="Genomic_DNA"/>
</dbReference>
<proteinExistence type="predicted"/>
<sequence length="80" mass="9159">MIKIADALHPGMTRADVLKNFATEGGISFREWNHYVYKRYPYIKVDVTFVIAPGEDSFKEAESDKVATVSKPYLQFPIMD</sequence>
<protein>
    <submittedName>
        <fullName evidence="1">Uncharacterized protein</fullName>
    </submittedName>
</protein>
<organism evidence="1">
    <name type="scientific">Tunturiibacter psychrotolerans</name>
    <dbReference type="NCBI Taxonomy" id="3069686"/>
    <lineage>
        <taxon>Bacteria</taxon>
        <taxon>Pseudomonadati</taxon>
        <taxon>Acidobacteriota</taxon>
        <taxon>Terriglobia</taxon>
        <taxon>Terriglobales</taxon>
        <taxon>Acidobacteriaceae</taxon>
        <taxon>Tunturiibacter</taxon>
    </lineage>
</organism>
<dbReference type="KEGG" id="tpsc:RBB77_11950"/>
<dbReference type="RefSeq" id="WP_353062019.1">
    <property type="nucleotide sequence ID" value="NZ_CP132942.1"/>
</dbReference>
<dbReference type="AlphaFoldDB" id="A0AAU7ZIY1"/>
<accession>A0AAU7ZIY1</accession>
<gene>
    <name evidence="1" type="ORF">RBB77_11950</name>
</gene>
<reference evidence="1" key="2">
    <citation type="journal article" date="2024" name="Environ. Microbiol.">
        <title>Genome analysis and description of Tunturibacter gen. nov. expands the diversity of Terriglobia in tundra soils.</title>
        <authorList>
            <person name="Messyasz A."/>
            <person name="Mannisto M.K."/>
            <person name="Kerkhof L.J."/>
            <person name="Haggblom M.M."/>
        </authorList>
    </citation>
    <scope>NUCLEOTIDE SEQUENCE</scope>
    <source>
        <strain evidence="1">X5P6</strain>
    </source>
</reference>
<name>A0AAU7ZIY1_9BACT</name>